<dbReference type="EMBL" id="CP098808">
    <property type="protein sequence ID" value="USJ25581.1"/>
    <property type="molecule type" value="Genomic_DNA"/>
</dbReference>
<keyword evidence="1" id="KW-0614">Plasmid</keyword>
<organism evidence="1 2">
    <name type="scientific">Ensifer adhaerens</name>
    <name type="common">Sinorhizobium morelense</name>
    <dbReference type="NCBI Taxonomy" id="106592"/>
    <lineage>
        <taxon>Bacteria</taxon>
        <taxon>Pseudomonadati</taxon>
        <taxon>Pseudomonadota</taxon>
        <taxon>Alphaproteobacteria</taxon>
        <taxon>Hyphomicrobiales</taxon>
        <taxon>Rhizobiaceae</taxon>
        <taxon>Sinorhizobium/Ensifer group</taxon>
        <taxon>Ensifer</taxon>
    </lineage>
</organism>
<geneLocation type="plasmid" evidence="1 2">
    <name>pA</name>
</geneLocation>
<proteinExistence type="predicted"/>
<dbReference type="Proteomes" id="UP001055460">
    <property type="component" value="Plasmid pA"/>
</dbReference>
<accession>A0A9Q8YC82</accession>
<sequence>MNFCVYLDNGAEVHGYFVPDGFSASPRIHVRINGDETPKIIQTWIFIEGAKAQGAHQTGNVGFILSEDNIPGLSNASQVELSDPDSGLVFYRRDQARSFVPKKVLRLETAYVPHSEVDLSLRPYFQFCEHRVEHYGYETIRQMLEIIHQPSVYVSGRMLLKNFKLYIDYNIDTTIISLRDPFYELALRLIVFTRIGKQEISFVSARDKTLFKPVIEWLDGLDIKNERALKLAIRRAPKDAMNLLSSPFTQQLTAANPSETPTLNEVSQALDALSQFTLFDVGGDPDVFPKNIEDLLGVPPGTVRMRPQFQAAHQLADMLRGFSQIQHILEADLLLYHFIQKAGERAAHGS</sequence>
<protein>
    <submittedName>
        <fullName evidence="1">Uncharacterized protein</fullName>
    </submittedName>
</protein>
<gene>
    <name evidence="1" type="ORF">NE863_24175</name>
</gene>
<dbReference type="AlphaFoldDB" id="A0A9Q8YC82"/>
<evidence type="ECO:0000313" key="1">
    <source>
        <dbReference type="EMBL" id="USJ25581.1"/>
    </source>
</evidence>
<reference evidence="1" key="1">
    <citation type="submission" date="2022-06" db="EMBL/GenBank/DDBJ databases">
        <title>Physiological and biochemical characterization and genomic elucidation of a strain of the genus Ensifer adhaerens M8 that combines arsenic oxidation and chromium reduction.</title>
        <authorList>
            <person name="Li X."/>
            <person name="Yu c."/>
        </authorList>
    </citation>
    <scope>NUCLEOTIDE SEQUENCE</scope>
    <source>
        <strain evidence="1">M8</strain>
        <plasmid evidence="1">pA</plasmid>
    </source>
</reference>
<evidence type="ECO:0000313" key="2">
    <source>
        <dbReference type="Proteomes" id="UP001055460"/>
    </source>
</evidence>
<dbReference type="RefSeq" id="WP_252160650.1">
    <property type="nucleotide sequence ID" value="NZ_CP098808.1"/>
</dbReference>
<name>A0A9Q8YC82_ENSAD</name>